<keyword evidence="7" id="KW-1185">Reference proteome</keyword>
<keyword evidence="1" id="KW-1003">Cell membrane</keyword>
<proteinExistence type="predicted"/>
<dbReference type="EMBL" id="JBHLTR010000012">
    <property type="protein sequence ID" value="MFC0559184.1"/>
    <property type="molecule type" value="Genomic_DNA"/>
</dbReference>
<feature type="transmembrane region" description="Helical" evidence="5">
    <location>
        <begin position="59"/>
        <end position="81"/>
    </location>
</feature>
<dbReference type="InterPro" id="IPR003810">
    <property type="entry name" value="Mntp/YtaF"/>
</dbReference>
<organism evidence="6 7">
    <name type="scientific">Halalkalibacter alkalisediminis</name>
    <dbReference type="NCBI Taxonomy" id="935616"/>
    <lineage>
        <taxon>Bacteria</taxon>
        <taxon>Bacillati</taxon>
        <taxon>Bacillota</taxon>
        <taxon>Bacilli</taxon>
        <taxon>Bacillales</taxon>
        <taxon>Bacillaceae</taxon>
        <taxon>Halalkalibacter</taxon>
    </lineage>
</organism>
<evidence type="ECO:0000256" key="3">
    <source>
        <dbReference type="ARBA" id="ARBA00022989"/>
    </source>
</evidence>
<name>A0ABV6NEJ6_9BACI</name>
<dbReference type="PANTHER" id="PTHR35529">
    <property type="entry name" value="MANGANESE EFFLUX PUMP MNTP-RELATED"/>
    <property type="match status" value="1"/>
</dbReference>
<dbReference type="Pfam" id="PF02659">
    <property type="entry name" value="Mntp"/>
    <property type="match status" value="1"/>
</dbReference>
<dbReference type="RefSeq" id="WP_390186258.1">
    <property type="nucleotide sequence ID" value="NZ_JBHLTR010000012.1"/>
</dbReference>
<reference evidence="6 7" key="1">
    <citation type="submission" date="2024-09" db="EMBL/GenBank/DDBJ databases">
        <authorList>
            <person name="Sun Q."/>
            <person name="Mori K."/>
        </authorList>
    </citation>
    <scope>NUCLEOTIDE SEQUENCE [LARGE SCALE GENOMIC DNA]</scope>
    <source>
        <strain evidence="6 7">NCAIM B.02301</strain>
    </source>
</reference>
<protein>
    <submittedName>
        <fullName evidence="6">Manganese efflux pump</fullName>
    </submittedName>
</protein>
<keyword evidence="2 5" id="KW-0812">Transmembrane</keyword>
<evidence type="ECO:0000313" key="7">
    <source>
        <dbReference type="Proteomes" id="UP001589833"/>
    </source>
</evidence>
<feature type="transmembrane region" description="Helical" evidence="5">
    <location>
        <begin position="21"/>
        <end position="47"/>
    </location>
</feature>
<comment type="caution">
    <text evidence="6">The sequence shown here is derived from an EMBL/GenBank/DDBJ whole genome shotgun (WGS) entry which is preliminary data.</text>
</comment>
<keyword evidence="3 5" id="KW-1133">Transmembrane helix</keyword>
<evidence type="ECO:0000256" key="1">
    <source>
        <dbReference type="ARBA" id="ARBA00022475"/>
    </source>
</evidence>
<evidence type="ECO:0000313" key="6">
    <source>
        <dbReference type="EMBL" id="MFC0559184.1"/>
    </source>
</evidence>
<dbReference type="Proteomes" id="UP001589833">
    <property type="component" value="Unassembled WGS sequence"/>
</dbReference>
<evidence type="ECO:0000256" key="2">
    <source>
        <dbReference type="ARBA" id="ARBA00022692"/>
    </source>
</evidence>
<accession>A0ABV6NEJ6</accession>
<sequence length="84" mass="9248">MAVSLDSFGIGITYGIRRIRIPFISLLVIMLISSVMVIVAMTMGTVIRLLLLPKYAEMIGGIILVLIGLSELVLVLHYLIIQSF</sequence>
<keyword evidence="4 5" id="KW-0472">Membrane</keyword>
<evidence type="ECO:0000256" key="4">
    <source>
        <dbReference type="ARBA" id="ARBA00023136"/>
    </source>
</evidence>
<dbReference type="PANTHER" id="PTHR35529:SF1">
    <property type="entry name" value="MANGANESE EFFLUX PUMP MNTP-RELATED"/>
    <property type="match status" value="1"/>
</dbReference>
<gene>
    <name evidence="6" type="ORF">ACFFH4_08990</name>
</gene>
<evidence type="ECO:0000256" key="5">
    <source>
        <dbReference type="SAM" id="Phobius"/>
    </source>
</evidence>